<keyword evidence="3" id="KW-1185">Reference proteome</keyword>
<comment type="caution">
    <text evidence="2">The sequence shown here is derived from an EMBL/GenBank/DDBJ whole genome shotgun (WGS) entry which is preliminary data.</text>
</comment>
<evidence type="ECO:0000313" key="3">
    <source>
        <dbReference type="Proteomes" id="UP000627292"/>
    </source>
</evidence>
<evidence type="ECO:0000256" key="1">
    <source>
        <dbReference type="SAM" id="SignalP"/>
    </source>
</evidence>
<feature type="chain" id="PRO_5038010462" description="DUF481 domain-containing protein" evidence="1">
    <location>
        <begin position="24"/>
        <end position="269"/>
    </location>
</feature>
<evidence type="ECO:0000313" key="2">
    <source>
        <dbReference type="EMBL" id="GGH81750.1"/>
    </source>
</evidence>
<reference evidence="2" key="2">
    <citation type="submission" date="2020-09" db="EMBL/GenBank/DDBJ databases">
        <authorList>
            <person name="Sun Q."/>
            <person name="Zhou Y."/>
        </authorList>
    </citation>
    <scope>NUCLEOTIDE SEQUENCE</scope>
    <source>
        <strain evidence="2">CGMCC 1.15290</strain>
    </source>
</reference>
<feature type="signal peptide" evidence="1">
    <location>
        <begin position="1"/>
        <end position="23"/>
    </location>
</feature>
<protein>
    <recommendedName>
        <fullName evidence="4">DUF481 domain-containing protein</fullName>
    </recommendedName>
</protein>
<name>A0A917J5P1_9BACT</name>
<keyword evidence="1" id="KW-0732">Signal</keyword>
<dbReference type="AlphaFoldDB" id="A0A917J5P1"/>
<evidence type="ECO:0008006" key="4">
    <source>
        <dbReference type="Google" id="ProtNLM"/>
    </source>
</evidence>
<dbReference type="RefSeq" id="WP_229688045.1">
    <property type="nucleotide sequence ID" value="NZ_BMIB01000006.1"/>
</dbReference>
<sequence>MKRYSKAGCLTASLFFLAATSFGQELFVFSEPASNMPAKSGGIRVTSNVMTRKMPGAPDYQLLPEFMLGVNKNLMLHAEGYVSNSNGSTRAEGGGVYAKYRFYTTDQMYRHFRMAAFGRVGTSRMNRMQEEIETNGMQSGYEAGFIATQLLHKQAISATVSFEQVLGDGRKTGFANEAVNYSLSTGRLLHPSSYKHYGQLNVNFMAELIGQKALGNNRSFLDIAPAIQFIINSQTRIDLGYRQELYSTLTRTSANSFLIRLEHTLFNVL</sequence>
<dbReference type="Proteomes" id="UP000627292">
    <property type="component" value="Unassembled WGS sequence"/>
</dbReference>
<accession>A0A917J5P1</accession>
<dbReference type="EMBL" id="BMIB01000006">
    <property type="protein sequence ID" value="GGH81750.1"/>
    <property type="molecule type" value="Genomic_DNA"/>
</dbReference>
<gene>
    <name evidence="2" type="ORF">GCM10011379_54610</name>
</gene>
<reference evidence="2" key="1">
    <citation type="journal article" date="2014" name="Int. J. Syst. Evol. Microbiol.">
        <title>Complete genome sequence of Corynebacterium casei LMG S-19264T (=DSM 44701T), isolated from a smear-ripened cheese.</title>
        <authorList>
            <consortium name="US DOE Joint Genome Institute (JGI-PGF)"/>
            <person name="Walter F."/>
            <person name="Albersmeier A."/>
            <person name="Kalinowski J."/>
            <person name="Ruckert C."/>
        </authorList>
    </citation>
    <scope>NUCLEOTIDE SEQUENCE</scope>
    <source>
        <strain evidence="2">CGMCC 1.15290</strain>
    </source>
</reference>
<organism evidence="2 3">
    <name type="scientific">Filimonas zeae</name>
    <dbReference type="NCBI Taxonomy" id="1737353"/>
    <lineage>
        <taxon>Bacteria</taxon>
        <taxon>Pseudomonadati</taxon>
        <taxon>Bacteroidota</taxon>
        <taxon>Chitinophagia</taxon>
        <taxon>Chitinophagales</taxon>
        <taxon>Chitinophagaceae</taxon>
        <taxon>Filimonas</taxon>
    </lineage>
</organism>
<proteinExistence type="predicted"/>